<feature type="compositionally biased region" description="Basic residues" evidence="1">
    <location>
        <begin position="32"/>
        <end position="43"/>
    </location>
</feature>
<feature type="non-terminal residue" evidence="2">
    <location>
        <position position="65"/>
    </location>
</feature>
<accession>A0A6J4V283</accession>
<proteinExistence type="predicted"/>
<sequence>DHHRHRRRRGAACRHQGFLARAPGRSGPAVGQRRHPARSRLARRLQPAVRPRRPRARAAGAGRRS</sequence>
<evidence type="ECO:0000313" key="2">
    <source>
        <dbReference type="EMBL" id="CAA9566391.1"/>
    </source>
</evidence>
<protein>
    <submittedName>
        <fullName evidence="2">Uncharacterized protein</fullName>
    </submittedName>
</protein>
<feature type="non-terminal residue" evidence="2">
    <location>
        <position position="1"/>
    </location>
</feature>
<gene>
    <name evidence="2" type="ORF">AVDCRST_MAG59-2996</name>
</gene>
<dbReference type="AlphaFoldDB" id="A0A6J4V283"/>
<dbReference type="EMBL" id="CADCWF010000207">
    <property type="protein sequence ID" value="CAA9566391.1"/>
    <property type="molecule type" value="Genomic_DNA"/>
</dbReference>
<organism evidence="2">
    <name type="scientific">uncultured Thermomicrobiales bacterium</name>
    <dbReference type="NCBI Taxonomy" id="1645740"/>
    <lineage>
        <taxon>Bacteria</taxon>
        <taxon>Pseudomonadati</taxon>
        <taxon>Thermomicrobiota</taxon>
        <taxon>Thermomicrobia</taxon>
        <taxon>Thermomicrobiales</taxon>
        <taxon>environmental samples</taxon>
    </lineage>
</organism>
<reference evidence="2" key="1">
    <citation type="submission" date="2020-02" db="EMBL/GenBank/DDBJ databases">
        <authorList>
            <person name="Meier V. D."/>
        </authorList>
    </citation>
    <scope>NUCLEOTIDE SEQUENCE</scope>
    <source>
        <strain evidence="2">AVDCRST_MAG59</strain>
    </source>
</reference>
<feature type="compositionally biased region" description="Basic residues" evidence="1">
    <location>
        <begin position="1"/>
        <end position="12"/>
    </location>
</feature>
<feature type="region of interest" description="Disordered" evidence="1">
    <location>
        <begin position="1"/>
        <end position="65"/>
    </location>
</feature>
<name>A0A6J4V283_9BACT</name>
<evidence type="ECO:0000256" key="1">
    <source>
        <dbReference type="SAM" id="MobiDB-lite"/>
    </source>
</evidence>